<evidence type="ECO:0000313" key="1">
    <source>
        <dbReference type="EMBL" id="KDQ56416.1"/>
    </source>
</evidence>
<name>A0A067Q1G5_9AGAM</name>
<dbReference type="EMBL" id="KL197722">
    <property type="protein sequence ID" value="KDQ56416.1"/>
    <property type="molecule type" value="Genomic_DNA"/>
</dbReference>
<reference evidence="2" key="1">
    <citation type="journal article" date="2014" name="Proc. Natl. Acad. Sci. U.S.A.">
        <title>Extensive sampling of basidiomycete genomes demonstrates inadequacy of the white-rot/brown-rot paradigm for wood decay fungi.</title>
        <authorList>
            <person name="Riley R."/>
            <person name="Salamov A.A."/>
            <person name="Brown D.W."/>
            <person name="Nagy L.G."/>
            <person name="Floudas D."/>
            <person name="Held B.W."/>
            <person name="Levasseur A."/>
            <person name="Lombard V."/>
            <person name="Morin E."/>
            <person name="Otillar R."/>
            <person name="Lindquist E.A."/>
            <person name="Sun H."/>
            <person name="LaButti K.M."/>
            <person name="Schmutz J."/>
            <person name="Jabbour D."/>
            <person name="Luo H."/>
            <person name="Baker S.E."/>
            <person name="Pisabarro A.G."/>
            <person name="Walton J.D."/>
            <person name="Blanchette R.A."/>
            <person name="Henrissat B."/>
            <person name="Martin F."/>
            <person name="Cullen D."/>
            <person name="Hibbett D.S."/>
            <person name="Grigoriev I.V."/>
        </authorList>
    </citation>
    <scope>NUCLEOTIDE SEQUENCE [LARGE SCALE GENOMIC DNA]</scope>
    <source>
        <strain evidence="2">MUCL 33604</strain>
    </source>
</reference>
<evidence type="ECO:0000313" key="2">
    <source>
        <dbReference type="Proteomes" id="UP000027265"/>
    </source>
</evidence>
<organism evidence="1 2">
    <name type="scientific">Jaapia argillacea MUCL 33604</name>
    <dbReference type="NCBI Taxonomy" id="933084"/>
    <lineage>
        <taxon>Eukaryota</taxon>
        <taxon>Fungi</taxon>
        <taxon>Dikarya</taxon>
        <taxon>Basidiomycota</taxon>
        <taxon>Agaricomycotina</taxon>
        <taxon>Agaricomycetes</taxon>
        <taxon>Agaricomycetidae</taxon>
        <taxon>Jaapiales</taxon>
        <taxon>Jaapiaceae</taxon>
        <taxon>Jaapia</taxon>
    </lineage>
</organism>
<keyword evidence="2" id="KW-1185">Reference proteome</keyword>
<dbReference type="AlphaFoldDB" id="A0A067Q1G5"/>
<dbReference type="STRING" id="933084.A0A067Q1G5"/>
<accession>A0A067Q1G5</accession>
<gene>
    <name evidence="1" type="ORF">JAAARDRAFT_59293</name>
</gene>
<dbReference type="HOGENOM" id="CLU_816518_0_0_1"/>
<proteinExistence type="predicted"/>
<sequence length="340" mass="38673">MFTPARAIILRYQGRIVATASSHKINVIQNAVCRLFDLDVSQSPLIQLRMIFEDKRGEDLVLVGADLWLVAQSLIKEVWVDVQELPHPSVNAKISEALSIFPTSTAEETIFVFVKYPSGSIHTFGPLSSVWPLYFLAFLVEKAVSIPAHFQLKNHSILGFSVPRQLAKKPVIYLYPPREVEVAVELELKGAWEFETRKGERVRWEVVARPDGTRTENATGLEVAYLYREALIQPRRPIDTPPAPRPASPTPRTSFITFWPPSFQPHTEIALLFLPQSFYSAAAPSTITPKPDEVVRVFMLFKLWDTQRTCDWREVVGVVPEVDPTVERFRLVEWGGWRPL</sequence>
<dbReference type="InParanoid" id="A0A067Q1G5"/>
<dbReference type="Proteomes" id="UP000027265">
    <property type="component" value="Unassembled WGS sequence"/>
</dbReference>
<protein>
    <submittedName>
        <fullName evidence="1">Uncharacterized protein</fullName>
    </submittedName>
</protein>
<dbReference type="OrthoDB" id="428577at2759"/>